<evidence type="ECO:0000313" key="2">
    <source>
        <dbReference type="Proteomes" id="UP001245285"/>
    </source>
</evidence>
<keyword evidence="2" id="KW-1185">Reference proteome</keyword>
<name>A0ABU3CQ60_9FLAO</name>
<comment type="caution">
    <text evidence="1">The sequence shown here is derived from an EMBL/GenBank/DDBJ whole genome shotgun (WGS) entry which is preliminary data.</text>
</comment>
<sequence length="212" mass="24047">MKNYLLFIIALTFICCKNPTDSIGDKKTTIINKDTVQTDLKISKSGKKVERKDTKQSISANNLTDTTERATGILTGTNDNNLALKEFQITESSFNSILDSIVKREKRCMTSSLSNLHWTIFELQENVYHLTMASDIGKADFKGFFYVDGMLFLTSEKLAGFIKETGKTKEFTFEAKNMTDPEDYSAYFLANLEGKMNMVKSYPLPCEEEEKN</sequence>
<proteinExistence type="predicted"/>
<evidence type="ECO:0000313" key="1">
    <source>
        <dbReference type="EMBL" id="MDT0648461.1"/>
    </source>
</evidence>
<evidence type="ECO:0008006" key="3">
    <source>
        <dbReference type="Google" id="ProtNLM"/>
    </source>
</evidence>
<gene>
    <name evidence="1" type="ORF">RM545_17370</name>
</gene>
<dbReference type="EMBL" id="JAVRHO010000055">
    <property type="protein sequence ID" value="MDT0648461.1"/>
    <property type="molecule type" value="Genomic_DNA"/>
</dbReference>
<dbReference type="RefSeq" id="WP_311496549.1">
    <property type="nucleotide sequence ID" value="NZ_JAVRHO010000055.1"/>
</dbReference>
<protein>
    <recommendedName>
        <fullName evidence="3">Lipoprotein</fullName>
    </recommendedName>
</protein>
<organism evidence="1 2">
    <name type="scientific">Autumnicola lenta</name>
    <dbReference type="NCBI Taxonomy" id="3075593"/>
    <lineage>
        <taxon>Bacteria</taxon>
        <taxon>Pseudomonadati</taxon>
        <taxon>Bacteroidota</taxon>
        <taxon>Flavobacteriia</taxon>
        <taxon>Flavobacteriales</taxon>
        <taxon>Flavobacteriaceae</taxon>
        <taxon>Autumnicola</taxon>
    </lineage>
</organism>
<reference evidence="1 2" key="1">
    <citation type="submission" date="2023-09" db="EMBL/GenBank/DDBJ databases">
        <authorList>
            <person name="Rey-Velasco X."/>
        </authorList>
    </citation>
    <scope>NUCLEOTIDE SEQUENCE [LARGE SCALE GENOMIC DNA]</scope>
    <source>
        <strain evidence="1 2">F260</strain>
    </source>
</reference>
<accession>A0ABU3CQ60</accession>
<dbReference type="Proteomes" id="UP001245285">
    <property type="component" value="Unassembled WGS sequence"/>
</dbReference>